<evidence type="ECO:0000313" key="2">
    <source>
        <dbReference type="Proteomes" id="UP000821845"/>
    </source>
</evidence>
<comment type="caution">
    <text evidence="1">The sequence shown here is derived from an EMBL/GenBank/DDBJ whole genome shotgun (WGS) entry which is preliminary data.</text>
</comment>
<keyword evidence="2" id="KW-1185">Reference proteome</keyword>
<proteinExistence type="predicted"/>
<dbReference type="EMBL" id="CM023484">
    <property type="protein sequence ID" value="KAH6933422.1"/>
    <property type="molecule type" value="Genomic_DNA"/>
</dbReference>
<reference evidence="1" key="1">
    <citation type="submission" date="2020-05" db="EMBL/GenBank/DDBJ databases">
        <title>Large-scale comparative analyses of tick genomes elucidate their genetic diversity and vector capacities.</title>
        <authorList>
            <person name="Jia N."/>
            <person name="Wang J."/>
            <person name="Shi W."/>
            <person name="Du L."/>
            <person name="Sun Y."/>
            <person name="Zhan W."/>
            <person name="Jiang J."/>
            <person name="Wang Q."/>
            <person name="Zhang B."/>
            <person name="Ji P."/>
            <person name="Sakyi L.B."/>
            <person name="Cui X."/>
            <person name="Yuan T."/>
            <person name="Jiang B."/>
            <person name="Yang W."/>
            <person name="Lam T.T.-Y."/>
            <person name="Chang Q."/>
            <person name="Ding S."/>
            <person name="Wang X."/>
            <person name="Zhu J."/>
            <person name="Ruan X."/>
            <person name="Zhao L."/>
            <person name="Wei J."/>
            <person name="Que T."/>
            <person name="Du C."/>
            <person name="Cheng J."/>
            <person name="Dai P."/>
            <person name="Han X."/>
            <person name="Huang E."/>
            <person name="Gao Y."/>
            <person name="Liu J."/>
            <person name="Shao H."/>
            <person name="Ye R."/>
            <person name="Li L."/>
            <person name="Wei W."/>
            <person name="Wang X."/>
            <person name="Wang C."/>
            <person name="Yang T."/>
            <person name="Huo Q."/>
            <person name="Li W."/>
            <person name="Guo W."/>
            <person name="Chen H."/>
            <person name="Zhou L."/>
            <person name="Ni X."/>
            <person name="Tian J."/>
            <person name="Zhou Y."/>
            <person name="Sheng Y."/>
            <person name="Liu T."/>
            <person name="Pan Y."/>
            <person name="Xia L."/>
            <person name="Li J."/>
            <person name="Zhao F."/>
            <person name="Cao W."/>
        </authorList>
    </citation>
    <scope>NUCLEOTIDE SEQUENCE</scope>
    <source>
        <strain evidence="1">Hyas-2018</strain>
    </source>
</reference>
<organism evidence="1 2">
    <name type="scientific">Hyalomma asiaticum</name>
    <name type="common">Tick</name>
    <dbReference type="NCBI Taxonomy" id="266040"/>
    <lineage>
        <taxon>Eukaryota</taxon>
        <taxon>Metazoa</taxon>
        <taxon>Ecdysozoa</taxon>
        <taxon>Arthropoda</taxon>
        <taxon>Chelicerata</taxon>
        <taxon>Arachnida</taxon>
        <taxon>Acari</taxon>
        <taxon>Parasitiformes</taxon>
        <taxon>Ixodida</taxon>
        <taxon>Ixodoidea</taxon>
        <taxon>Ixodidae</taxon>
        <taxon>Hyalomminae</taxon>
        <taxon>Hyalomma</taxon>
    </lineage>
</organism>
<name>A0ACB7SE15_HYAAI</name>
<gene>
    <name evidence="1" type="ORF">HPB50_014800</name>
</gene>
<accession>A0ACB7SE15</accession>
<evidence type="ECO:0000313" key="1">
    <source>
        <dbReference type="EMBL" id="KAH6933422.1"/>
    </source>
</evidence>
<dbReference type="Proteomes" id="UP000821845">
    <property type="component" value="Chromosome 4"/>
</dbReference>
<sequence length="137" mass="14999">MLWQCPALNASFGSPATEDEWINHLSSPDRALQRQAVQKAQKVPGELRLPVPTWSHRAGPPQSCRISPRAPSLAQMERGRPVLHLVITQRRCSIFLALQPDNSPNGPGVSVPSTASCPGRSAGRLQPLRRTARLNEL</sequence>
<protein>
    <submittedName>
        <fullName evidence="1">Uncharacterized protein</fullName>
    </submittedName>
</protein>